<keyword evidence="4" id="KW-0067">ATP-binding</keyword>
<dbReference type="PANTHER" id="PTHR11255">
    <property type="entry name" value="DIACYLGLYCEROL KINASE"/>
    <property type="match status" value="1"/>
</dbReference>
<evidence type="ECO:0000256" key="1">
    <source>
        <dbReference type="ARBA" id="ARBA00022679"/>
    </source>
</evidence>
<evidence type="ECO:0000313" key="7">
    <source>
        <dbReference type="Proteomes" id="UP001347796"/>
    </source>
</evidence>
<dbReference type="GO" id="GO:0005524">
    <property type="term" value="F:ATP binding"/>
    <property type="evidence" value="ECO:0007669"/>
    <property type="project" value="UniProtKB-KW"/>
</dbReference>
<gene>
    <name evidence="6" type="ORF">SNE40_018809</name>
</gene>
<organism evidence="6 7">
    <name type="scientific">Patella caerulea</name>
    <name type="common">Rayed Mediterranean limpet</name>
    <dbReference type="NCBI Taxonomy" id="87958"/>
    <lineage>
        <taxon>Eukaryota</taxon>
        <taxon>Metazoa</taxon>
        <taxon>Spiralia</taxon>
        <taxon>Lophotrochozoa</taxon>
        <taxon>Mollusca</taxon>
        <taxon>Gastropoda</taxon>
        <taxon>Patellogastropoda</taxon>
        <taxon>Patelloidea</taxon>
        <taxon>Patellidae</taxon>
        <taxon>Patella</taxon>
    </lineage>
</organism>
<accession>A0AAN8J5N7</accession>
<proteinExistence type="predicted"/>
<feature type="domain" description="Diacylglycerol kinase accessory" evidence="5">
    <location>
        <begin position="11"/>
        <end position="137"/>
    </location>
</feature>
<dbReference type="Proteomes" id="UP001347796">
    <property type="component" value="Unassembled WGS sequence"/>
</dbReference>
<keyword evidence="1" id="KW-0808">Transferase</keyword>
<dbReference type="SUPFAM" id="SSF111331">
    <property type="entry name" value="NAD kinase/diacylglycerol kinase-like"/>
    <property type="match status" value="1"/>
</dbReference>
<dbReference type="AlphaFoldDB" id="A0AAN8J5N7"/>
<dbReference type="Gene3D" id="2.60.200.40">
    <property type="match status" value="1"/>
</dbReference>
<dbReference type="InterPro" id="IPR016064">
    <property type="entry name" value="NAD/diacylglycerol_kinase_sf"/>
</dbReference>
<dbReference type="InterPro" id="IPR037607">
    <property type="entry name" value="DGK"/>
</dbReference>
<protein>
    <recommendedName>
        <fullName evidence="5">Diacylglycerol kinase accessory domain-containing protein</fullName>
    </recommendedName>
</protein>
<evidence type="ECO:0000256" key="2">
    <source>
        <dbReference type="ARBA" id="ARBA00022741"/>
    </source>
</evidence>
<evidence type="ECO:0000259" key="5">
    <source>
        <dbReference type="SMART" id="SM00045"/>
    </source>
</evidence>
<evidence type="ECO:0000313" key="6">
    <source>
        <dbReference type="EMBL" id="KAK6170405.1"/>
    </source>
</evidence>
<dbReference type="SMART" id="SM00045">
    <property type="entry name" value="DAGKa"/>
    <property type="match status" value="1"/>
</dbReference>
<dbReference type="EMBL" id="JAZGQO010000014">
    <property type="protein sequence ID" value="KAK6170405.1"/>
    <property type="molecule type" value="Genomic_DNA"/>
</dbReference>
<dbReference type="InterPro" id="IPR000756">
    <property type="entry name" value="Diacylglycerol_kin_accessory"/>
</dbReference>
<keyword evidence="3" id="KW-0418">Kinase</keyword>
<evidence type="ECO:0000256" key="4">
    <source>
        <dbReference type="ARBA" id="ARBA00022840"/>
    </source>
</evidence>
<dbReference type="GO" id="GO:0007200">
    <property type="term" value="P:phospholipase C-activating G protein-coupled receptor signaling pathway"/>
    <property type="evidence" value="ECO:0007669"/>
    <property type="project" value="InterPro"/>
</dbReference>
<keyword evidence="2" id="KW-0547">Nucleotide-binding</keyword>
<sequence>MGECIYSVEQFLALAKFCYFTYGTKDVLERECKDLHKKIQVELDGKPIDLPEIEGLVILNISSWGGGVRPWQLSPDEEGFKPVRYDDKVLEVMALYSSFHIAQLQVGLASPIKLGQASEVKIRLSGGNAPMQVDGEPWIQHPAEIIISHHGQASMLAKME</sequence>
<comment type="caution">
    <text evidence="6">The sequence shown here is derived from an EMBL/GenBank/DDBJ whole genome shotgun (WGS) entry which is preliminary data.</text>
</comment>
<dbReference type="GO" id="GO:0016020">
    <property type="term" value="C:membrane"/>
    <property type="evidence" value="ECO:0007669"/>
    <property type="project" value="TreeGrafter"/>
</dbReference>
<reference evidence="6 7" key="1">
    <citation type="submission" date="2024-01" db="EMBL/GenBank/DDBJ databases">
        <title>The genome of the rayed Mediterranean limpet Patella caerulea (Linnaeus, 1758).</title>
        <authorList>
            <person name="Anh-Thu Weber A."/>
            <person name="Halstead-Nussloch G."/>
        </authorList>
    </citation>
    <scope>NUCLEOTIDE SEQUENCE [LARGE SCALE GENOMIC DNA]</scope>
    <source>
        <strain evidence="6">AATW-2023a</strain>
        <tissue evidence="6">Whole specimen</tissue>
    </source>
</reference>
<dbReference type="Pfam" id="PF00609">
    <property type="entry name" value="DAGK_acc"/>
    <property type="match status" value="1"/>
</dbReference>
<evidence type="ECO:0000256" key="3">
    <source>
        <dbReference type="ARBA" id="ARBA00022777"/>
    </source>
</evidence>
<keyword evidence="7" id="KW-1185">Reference proteome</keyword>
<dbReference type="GO" id="GO:0004143">
    <property type="term" value="F:ATP-dependent diacylglycerol kinase activity"/>
    <property type="evidence" value="ECO:0007669"/>
    <property type="project" value="InterPro"/>
</dbReference>
<dbReference type="PANTHER" id="PTHR11255:SF118">
    <property type="entry name" value="DIACYLGLYCEROL KINASE EPSILON"/>
    <property type="match status" value="1"/>
</dbReference>
<name>A0AAN8J5N7_PATCE</name>